<dbReference type="AlphaFoldDB" id="A0A1Y2LIT4"/>
<dbReference type="EMBL" id="KZ107866">
    <property type="protein sequence ID" value="OSS43422.1"/>
    <property type="molecule type" value="Genomic_DNA"/>
</dbReference>
<dbReference type="InParanoid" id="A0A1Y2LIT4"/>
<reference evidence="1 2" key="1">
    <citation type="journal article" date="2017" name="Genome Announc.">
        <title>Genome sequence of the saprophytic ascomycete Epicoccum nigrum ICMP 19927 strain isolated from New Zealand.</title>
        <authorList>
            <person name="Fokin M."/>
            <person name="Fleetwood D."/>
            <person name="Weir B.S."/>
            <person name="Villas-Boas S.G."/>
        </authorList>
    </citation>
    <scope>NUCLEOTIDE SEQUENCE [LARGE SCALE GENOMIC DNA]</scope>
    <source>
        <strain evidence="1 2">ICMP 19927</strain>
    </source>
</reference>
<proteinExistence type="predicted"/>
<evidence type="ECO:0000313" key="2">
    <source>
        <dbReference type="Proteomes" id="UP000193240"/>
    </source>
</evidence>
<organism evidence="1 2">
    <name type="scientific">Epicoccum nigrum</name>
    <name type="common">Soil fungus</name>
    <name type="synonym">Epicoccum purpurascens</name>
    <dbReference type="NCBI Taxonomy" id="105696"/>
    <lineage>
        <taxon>Eukaryota</taxon>
        <taxon>Fungi</taxon>
        <taxon>Dikarya</taxon>
        <taxon>Ascomycota</taxon>
        <taxon>Pezizomycotina</taxon>
        <taxon>Dothideomycetes</taxon>
        <taxon>Pleosporomycetidae</taxon>
        <taxon>Pleosporales</taxon>
        <taxon>Pleosporineae</taxon>
        <taxon>Didymellaceae</taxon>
        <taxon>Epicoccum</taxon>
    </lineage>
</organism>
<accession>A0A1Y2LIT4</accession>
<keyword evidence="2" id="KW-1185">Reference proteome</keyword>
<name>A0A1Y2LIT4_EPING</name>
<evidence type="ECO:0000313" key="1">
    <source>
        <dbReference type="EMBL" id="OSS43422.1"/>
    </source>
</evidence>
<sequence>MVRSGSLRSNSAFMMQEVPHTGEFSYRTLIKLDGTPPMLAEVRGEEIVFNGEFDPFCWRAVDIGPLGEDAGTLHQSIWSSFEEVLVITLSSGFKTPATQAGTVLYLGELSTVGLPQLSDNGWVVPRISTDF</sequence>
<dbReference type="Proteomes" id="UP000193240">
    <property type="component" value="Unassembled WGS sequence"/>
</dbReference>
<gene>
    <name evidence="1" type="ORF">B5807_11834</name>
</gene>
<protein>
    <submittedName>
        <fullName evidence="1">Uncharacterized protein</fullName>
    </submittedName>
</protein>